<dbReference type="Proteomes" id="UP000264217">
    <property type="component" value="Unassembled WGS sequence"/>
</dbReference>
<evidence type="ECO:0000256" key="1">
    <source>
        <dbReference type="ARBA" id="ARBA00022679"/>
    </source>
</evidence>
<gene>
    <name evidence="4" type="ORF">D0C36_19510</name>
</gene>
<keyword evidence="1 4" id="KW-0808">Transferase</keyword>
<sequence>MNYEFRQAKTSELTGIWEIMLHAISKRKAEGSDQWQDGYPNPRVIENDIRQKAGFVLLQGGSVAAYAAIVKNQEPAYENIQGKWLTDGDFMVVHRIAVSAGYAGRGIAGQIMAYAENLALEQGIYSVKVDTSDDNIAMLRTFERAGYKYCGEVSLRGQQRMAFEKQLIPVQES</sequence>
<dbReference type="InterPro" id="IPR016181">
    <property type="entry name" value="Acyl_CoA_acyltransferase"/>
</dbReference>
<dbReference type="PANTHER" id="PTHR43877">
    <property type="entry name" value="AMINOALKYLPHOSPHONATE N-ACETYLTRANSFERASE-RELATED-RELATED"/>
    <property type="match status" value="1"/>
</dbReference>
<dbReference type="OrthoDB" id="9796381at2"/>
<proteinExistence type="predicted"/>
<dbReference type="InterPro" id="IPR000182">
    <property type="entry name" value="GNAT_dom"/>
</dbReference>
<organism evidence="4 5">
    <name type="scientific">Mucilaginibacter conchicola</name>
    <dbReference type="NCBI Taxonomy" id="2303333"/>
    <lineage>
        <taxon>Bacteria</taxon>
        <taxon>Pseudomonadati</taxon>
        <taxon>Bacteroidota</taxon>
        <taxon>Sphingobacteriia</taxon>
        <taxon>Sphingobacteriales</taxon>
        <taxon>Sphingobacteriaceae</taxon>
        <taxon>Mucilaginibacter</taxon>
    </lineage>
</organism>
<feature type="domain" description="N-acetyltransferase" evidence="3">
    <location>
        <begin position="3"/>
        <end position="166"/>
    </location>
</feature>
<dbReference type="PROSITE" id="PS51186">
    <property type="entry name" value="GNAT"/>
    <property type="match status" value="1"/>
</dbReference>
<name>A0A372NQC1_9SPHI</name>
<dbReference type="Gene3D" id="3.40.630.30">
    <property type="match status" value="1"/>
</dbReference>
<evidence type="ECO:0000313" key="4">
    <source>
        <dbReference type="EMBL" id="RFZ91131.1"/>
    </source>
</evidence>
<evidence type="ECO:0000256" key="2">
    <source>
        <dbReference type="ARBA" id="ARBA00023315"/>
    </source>
</evidence>
<dbReference type="PANTHER" id="PTHR43877:SF2">
    <property type="entry name" value="AMINOALKYLPHOSPHONATE N-ACETYLTRANSFERASE-RELATED"/>
    <property type="match status" value="1"/>
</dbReference>
<accession>A0A372NQC1</accession>
<protein>
    <submittedName>
        <fullName evidence="4">GNAT family N-acetyltransferase</fullName>
    </submittedName>
</protein>
<keyword evidence="2" id="KW-0012">Acyltransferase</keyword>
<dbReference type="SUPFAM" id="SSF55729">
    <property type="entry name" value="Acyl-CoA N-acyltransferases (Nat)"/>
    <property type="match status" value="1"/>
</dbReference>
<evidence type="ECO:0000259" key="3">
    <source>
        <dbReference type="PROSITE" id="PS51186"/>
    </source>
</evidence>
<keyword evidence="5" id="KW-1185">Reference proteome</keyword>
<dbReference type="CDD" id="cd04301">
    <property type="entry name" value="NAT_SF"/>
    <property type="match status" value="1"/>
</dbReference>
<dbReference type="AlphaFoldDB" id="A0A372NQC1"/>
<dbReference type="InterPro" id="IPR050832">
    <property type="entry name" value="Bact_Acetyltransf"/>
</dbReference>
<dbReference type="Pfam" id="PF00583">
    <property type="entry name" value="Acetyltransf_1"/>
    <property type="match status" value="1"/>
</dbReference>
<comment type="caution">
    <text evidence="4">The sequence shown here is derived from an EMBL/GenBank/DDBJ whole genome shotgun (WGS) entry which is preliminary data.</text>
</comment>
<evidence type="ECO:0000313" key="5">
    <source>
        <dbReference type="Proteomes" id="UP000264217"/>
    </source>
</evidence>
<dbReference type="RefSeq" id="WP_117393334.1">
    <property type="nucleotide sequence ID" value="NZ_QWDC01000003.1"/>
</dbReference>
<dbReference type="GO" id="GO:0016747">
    <property type="term" value="F:acyltransferase activity, transferring groups other than amino-acyl groups"/>
    <property type="evidence" value="ECO:0007669"/>
    <property type="project" value="InterPro"/>
</dbReference>
<dbReference type="EMBL" id="QWDC01000003">
    <property type="protein sequence ID" value="RFZ91131.1"/>
    <property type="molecule type" value="Genomic_DNA"/>
</dbReference>
<reference evidence="4 5" key="1">
    <citation type="submission" date="2018-08" db="EMBL/GenBank/DDBJ databases">
        <title>Mucilaginibacter sp. MYSH2.</title>
        <authorList>
            <person name="Seo T."/>
        </authorList>
    </citation>
    <scope>NUCLEOTIDE SEQUENCE [LARGE SCALE GENOMIC DNA]</scope>
    <source>
        <strain evidence="4 5">MYSH2</strain>
    </source>
</reference>